<dbReference type="Proteomes" id="UP000019132">
    <property type="component" value="Unassembled WGS sequence"/>
</dbReference>
<dbReference type="VEuPathDB" id="FungiDB:PYU1_G004141"/>
<evidence type="ECO:0000313" key="3">
    <source>
        <dbReference type="Proteomes" id="UP000019132"/>
    </source>
</evidence>
<keyword evidence="1" id="KW-0175">Coiled coil</keyword>
<reference evidence="2" key="3">
    <citation type="submission" date="2015-02" db="UniProtKB">
        <authorList>
            <consortium name="EnsemblProtists"/>
        </authorList>
    </citation>
    <scope>IDENTIFICATION</scope>
    <source>
        <strain evidence="2">DAOM BR144</strain>
    </source>
</reference>
<dbReference type="EnsemblProtists" id="PYU1_T004151">
    <property type="protein sequence ID" value="PYU1_T004151"/>
    <property type="gene ID" value="PYU1_G004141"/>
</dbReference>
<evidence type="ECO:0000313" key="2">
    <source>
        <dbReference type="EnsemblProtists" id="PYU1_T004151"/>
    </source>
</evidence>
<evidence type="ECO:0008006" key="4">
    <source>
        <dbReference type="Google" id="ProtNLM"/>
    </source>
</evidence>
<dbReference type="AlphaFoldDB" id="K3WGR0"/>
<protein>
    <recommendedName>
        <fullName evidence="4">TAZ-type domain-containing protein</fullName>
    </recommendedName>
</protein>
<organism evidence="2 3">
    <name type="scientific">Globisporangium ultimum (strain ATCC 200006 / CBS 805.95 / DAOM BR144)</name>
    <name type="common">Pythium ultimum</name>
    <dbReference type="NCBI Taxonomy" id="431595"/>
    <lineage>
        <taxon>Eukaryota</taxon>
        <taxon>Sar</taxon>
        <taxon>Stramenopiles</taxon>
        <taxon>Oomycota</taxon>
        <taxon>Peronosporomycetes</taxon>
        <taxon>Pythiales</taxon>
        <taxon>Pythiaceae</taxon>
        <taxon>Globisporangium</taxon>
    </lineage>
</organism>
<keyword evidence="3" id="KW-1185">Reference proteome</keyword>
<dbReference type="eggNOG" id="ENOG502RXUP">
    <property type="taxonomic scope" value="Eukaryota"/>
</dbReference>
<dbReference type="InParanoid" id="K3WGR0"/>
<feature type="coiled-coil region" evidence="1">
    <location>
        <begin position="112"/>
        <end position="194"/>
    </location>
</feature>
<reference evidence="3" key="2">
    <citation type="submission" date="2010-04" db="EMBL/GenBank/DDBJ databases">
        <authorList>
            <person name="Buell R."/>
            <person name="Hamilton J."/>
            <person name="Hostetler J."/>
        </authorList>
    </citation>
    <scope>NUCLEOTIDE SEQUENCE [LARGE SCALE GENOMIC DNA]</scope>
    <source>
        <strain evidence="3">DAOM:BR144</strain>
    </source>
</reference>
<name>K3WGR0_GLOUD</name>
<accession>K3WGR0</accession>
<dbReference type="HOGENOM" id="CLU_1196946_0_0_1"/>
<dbReference type="STRING" id="431595.K3WGR0"/>
<reference evidence="3" key="1">
    <citation type="journal article" date="2010" name="Genome Biol.">
        <title>Genome sequence of the necrotrophic plant pathogen Pythium ultimum reveals original pathogenicity mechanisms and effector repertoire.</title>
        <authorList>
            <person name="Levesque C.A."/>
            <person name="Brouwer H."/>
            <person name="Cano L."/>
            <person name="Hamilton J.P."/>
            <person name="Holt C."/>
            <person name="Huitema E."/>
            <person name="Raffaele S."/>
            <person name="Robideau G.P."/>
            <person name="Thines M."/>
            <person name="Win J."/>
            <person name="Zerillo M.M."/>
            <person name="Beakes G.W."/>
            <person name="Boore J.L."/>
            <person name="Busam D."/>
            <person name="Dumas B."/>
            <person name="Ferriera S."/>
            <person name="Fuerstenberg S.I."/>
            <person name="Gachon C.M."/>
            <person name="Gaulin E."/>
            <person name="Govers F."/>
            <person name="Grenville-Briggs L."/>
            <person name="Horner N."/>
            <person name="Hostetler J."/>
            <person name="Jiang R.H."/>
            <person name="Johnson J."/>
            <person name="Krajaejun T."/>
            <person name="Lin H."/>
            <person name="Meijer H.J."/>
            <person name="Moore B."/>
            <person name="Morris P."/>
            <person name="Phuntmart V."/>
            <person name="Puiu D."/>
            <person name="Shetty J."/>
            <person name="Stajich J.E."/>
            <person name="Tripathy S."/>
            <person name="Wawra S."/>
            <person name="van West P."/>
            <person name="Whitty B.R."/>
            <person name="Coutinho P.M."/>
            <person name="Henrissat B."/>
            <person name="Martin F."/>
            <person name="Thomas P.D."/>
            <person name="Tyler B.M."/>
            <person name="De Vries R.P."/>
            <person name="Kamoun S."/>
            <person name="Yandell M."/>
            <person name="Tisserat N."/>
            <person name="Buell C.R."/>
        </authorList>
    </citation>
    <scope>NUCLEOTIDE SEQUENCE</scope>
    <source>
        <strain evidence="3">DAOM:BR144</strain>
    </source>
</reference>
<dbReference type="EMBL" id="GL376567">
    <property type="status" value="NOT_ANNOTATED_CDS"/>
    <property type="molecule type" value="Genomic_DNA"/>
</dbReference>
<sequence length="232" mass="26784">MADFSEASSLGGGDYIQSLMTKKKTDFNAQKKFEESIELAYAIVEASFCSSAKAPRCLLQCQKILDHLQHHLDLKVCEAVMCTTVEFHFAHLSVCKEEQQDDKCEYCLRVKEREFTRALDMMESEQREAEAKVQAVINAMTASFANDSREEREVAMIQLEDELEQAEEYKRDMASKLETARQDLREVRERMEQLPDPVPTSVFQKLPVHFVKVAKKEQQHHAAKRRKASWMS</sequence>
<proteinExistence type="predicted"/>
<evidence type="ECO:0000256" key="1">
    <source>
        <dbReference type="SAM" id="Coils"/>
    </source>
</evidence>